<name>A0ABQ1J4L0_9PROT</name>
<dbReference type="InterPro" id="IPR001851">
    <property type="entry name" value="ABC_transp_permease"/>
</dbReference>
<evidence type="ECO:0000256" key="6">
    <source>
        <dbReference type="ARBA" id="ARBA00022989"/>
    </source>
</evidence>
<evidence type="ECO:0000256" key="4">
    <source>
        <dbReference type="ARBA" id="ARBA00022692"/>
    </source>
</evidence>
<evidence type="ECO:0000256" key="2">
    <source>
        <dbReference type="ARBA" id="ARBA00022448"/>
    </source>
</evidence>
<evidence type="ECO:0000313" key="11">
    <source>
        <dbReference type="Proteomes" id="UP000603352"/>
    </source>
</evidence>
<evidence type="ECO:0000256" key="3">
    <source>
        <dbReference type="ARBA" id="ARBA00022475"/>
    </source>
</evidence>
<feature type="transmembrane region" description="Helical" evidence="9">
    <location>
        <begin position="12"/>
        <end position="30"/>
    </location>
</feature>
<evidence type="ECO:0000256" key="8">
    <source>
        <dbReference type="ARBA" id="ARBA00037998"/>
    </source>
</evidence>
<evidence type="ECO:0000256" key="5">
    <source>
        <dbReference type="ARBA" id="ARBA00022970"/>
    </source>
</evidence>
<dbReference type="Pfam" id="PF02653">
    <property type="entry name" value="BPD_transp_2"/>
    <property type="match status" value="1"/>
</dbReference>
<dbReference type="PANTHER" id="PTHR11795">
    <property type="entry name" value="BRANCHED-CHAIN AMINO ACID TRANSPORT SYSTEM PERMEASE PROTEIN LIVH"/>
    <property type="match status" value="1"/>
</dbReference>
<feature type="transmembrane region" description="Helical" evidence="9">
    <location>
        <begin position="253"/>
        <end position="275"/>
    </location>
</feature>
<dbReference type="PANTHER" id="PTHR11795:SF447">
    <property type="entry name" value="ABC TRANSPORTER PERMEASE PROTEIN"/>
    <property type="match status" value="1"/>
</dbReference>
<sequence length="288" mass="30016">MDLAAVLTLDVLNGIASLILLCTGLAVIFGMMKIINLAHGEFLMLGAYATVVAVDSGINIWIAMLVISPVFVGLVGLVVERTFIRLLYGRLVDSMLATWGLSLFLVGLITTIFGNTIKSVPSPLGGFTIGAYRSSQYTVFLVVVAALLLGGLWLLMRRTRFGLIARATMQNPDMAAAMGVSPPKVYMATFGLGAAITGLAGGLLAPVAGVLPTMGAAYIAKAFITVVAGGASVITGSATASGLFGFINQSASYLTTPVIGEVFLFVFAIVLIRLLPQGISGRFFRGSL</sequence>
<keyword evidence="3" id="KW-1003">Cell membrane</keyword>
<feature type="transmembrane region" description="Helical" evidence="9">
    <location>
        <begin position="91"/>
        <end position="117"/>
    </location>
</feature>
<evidence type="ECO:0000313" key="10">
    <source>
        <dbReference type="EMBL" id="GGB58510.1"/>
    </source>
</evidence>
<feature type="transmembrane region" description="Helical" evidence="9">
    <location>
        <begin position="60"/>
        <end position="79"/>
    </location>
</feature>
<comment type="subcellular location">
    <subcellularLocation>
        <location evidence="1">Cell membrane</location>
        <topology evidence="1">Multi-pass membrane protein</topology>
    </subcellularLocation>
</comment>
<dbReference type="InterPro" id="IPR052157">
    <property type="entry name" value="BCAA_transport_permease"/>
</dbReference>
<keyword evidence="7 9" id="KW-0472">Membrane</keyword>
<evidence type="ECO:0000256" key="1">
    <source>
        <dbReference type="ARBA" id="ARBA00004651"/>
    </source>
</evidence>
<reference evidence="11" key="1">
    <citation type="journal article" date="2019" name="Int. J. Syst. Evol. Microbiol.">
        <title>The Global Catalogue of Microorganisms (GCM) 10K type strain sequencing project: providing services to taxonomists for standard genome sequencing and annotation.</title>
        <authorList>
            <consortium name="The Broad Institute Genomics Platform"/>
            <consortium name="The Broad Institute Genome Sequencing Center for Infectious Disease"/>
            <person name="Wu L."/>
            <person name="Ma J."/>
        </authorList>
    </citation>
    <scope>NUCLEOTIDE SEQUENCE [LARGE SCALE GENOMIC DNA]</scope>
    <source>
        <strain evidence="11">CGMCC 1.10188</strain>
    </source>
</reference>
<feature type="transmembrane region" description="Helical" evidence="9">
    <location>
        <begin position="223"/>
        <end position="247"/>
    </location>
</feature>
<evidence type="ECO:0000256" key="7">
    <source>
        <dbReference type="ARBA" id="ARBA00023136"/>
    </source>
</evidence>
<dbReference type="RefSeq" id="WP_188582008.1">
    <property type="nucleotide sequence ID" value="NZ_BMDZ01000079.1"/>
</dbReference>
<accession>A0ABQ1J4L0</accession>
<comment type="similarity">
    <text evidence="8">Belongs to the binding-protein-dependent transport system permease family. LivHM subfamily.</text>
</comment>
<dbReference type="Proteomes" id="UP000603352">
    <property type="component" value="Unassembled WGS sequence"/>
</dbReference>
<dbReference type="CDD" id="cd06582">
    <property type="entry name" value="TM_PBP1_LivH_like"/>
    <property type="match status" value="1"/>
</dbReference>
<keyword evidence="2" id="KW-0813">Transport</keyword>
<feature type="transmembrane region" description="Helical" evidence="9">
    <location>
        <begin position="186"/>
        <end position="211"/>
    </location>
</feature>
<proteinExistence type="inferred from homology"/>
<comment type="caution">
    <text evidence="10">The sequence shown here is derived from an EMBL/GenBank/DDBJ whole genome shotgun (WGS) entry which is preliminary data.</text>
</comment>
<keyword evidence="11" id="KW-1185">Reference proteome</keyword>
<keyword evidence="6 9" id="KW-1133">Transmembrane helix</keyword>
<evidence type="ECO:0000256" key="9">
    <source>
        <dbReference type="SAM" id="Phobius"/>
    </source>
</evidence>
<feature type="transmembrane region" description="Helical" evidence="9">
    <location>
        <begin position="137"/>
        <end position="156"/>
    </location>
</feature>
<organism evidence="10 11">
    <name type="scientific">Tistrella bauzanensis</name>
    <dbReference type="NCBI Taxonomy" id="657419"/>
    <lineage>
        <taxon>Bacteria</taxon>
        <taxon>Pseudomonadati</taxon>
        <taxon>Pseudomonadota</taxon>
        <taxon>Alphaproteobacteria</taxon>
        <taxon>Geminicoccales</taxon>
        <taxon>Geminicoccaceae</taxon>
        <taxon>Tistrella</taxon>
    </lineage>
</organism>
<gene>
    <name evidence="10" type="ORF">GCM10011505_44220</name>
</gene>
<keyword evidence="5" id="KW-0029">Amino-acid transport</keyword>
<protein>
    <submittedName>
        <fullName evidence="10">Branched-chain amino acid ABC transporter permease</fullName>
    </submittedName>
</protein>
<dbReference type="EMBL" id="BMDZ01000079">
    <property type="protein sequence ID" value="GGB58510.1"/>
    <property type="molecule type" value="Genomic_DNA"/>
</dbReference>
<keyword evidence="4 9" id="KW-0812">Transmembrane</keyword>